<dbReference type="Pfam" id="PF00213">
    <property type="entry name" value="OSCP"/>
    <property type="match status" value="1"/>
</dbReference>
<dbReference type="InterPro" id="IPR026015">
    <property type="entry name" value="ATP_synth_OSCP/delta_N_sf"/>
</dbReference>
<dbReference type="InterPro" id="IPR020781">
    <property type="entry name" value="ATPase_OSCP/d_CS"/>
</dbReference>
<dbReference type="PROSITE" id="PS00389">
    <property type="entry name" value="ATPASE_DELTA"/>
    <property type="match status" value="1"/>
</dbReference>
<evidence type="ECO:0000313" key="9">
    <source>
        <dbReference type="Proteomes" id="UP001597545"/>
    </source>
</evidence>
<evidence type="ECO:0000256" key="4">
    <source>
        <dbReference type="ARBA" id="ARBA00023065"/>
    </source>
</evidence>
<dbReference type="HAMAP" id="MF_01416">
    <property type="entry name" value="ATP_synth_delta_bact"/>
    <property type="match status" value="1"/>
</dbReference>
<organism evidence="8 9">
    <name type="scientific">Sphingobacterium suaedae</name>
    <dbReference type="NCBI Taxonomy" id="1686402"/>
    <lineage>
        <taxon>Bacteria</taxon>
        <taxon>Pseudomonadati</taxon>
        <taxon>Bacteroidota</taxon>
        <taxon>Sphingobacteriia</taxon>
        <taxon>Sphingobacteriales</taxon>
        <taxon>Sphingobacteriaceae</taxon>
        <taxon>Sphingobacterium</taxon>
    </lineage>
</organism>
<dbReference type="SUPFAM" id="SSF47928">
    <property type="entry name" value="N-terminal domain of the delta subunit of the F1F0-ATP synthase"/>
    <property type="match status" value="1"/>
</dbReference>
<keyword evidence="6 7" id="KW-0066">ATP synthesis</keyword>
<comment type="caution">
    <text evidence="8">The sequence shown here is derived from an EMBL/GenBank/DDBJ whole genome shotgun (WGS) entry which is preliminary data.</text>
</comment>
<name>A0ABW5KGZ9_9SPHI</name>
<sequence>MSIFTVASRYAKSLLELAREQGNVDVVKTDIDQLIAVLKSNSDLLRVLKNPIISVDKKQNILTSLFEGKINPLILSFFGILVRKGRANILLEIAQEFVREYNEVKGIVKASVVSATALSEQNLQALASKIAQEINAQVVLTNTVDTSLIGGFVVRVGDRQIDASIAGKLNKLEKYFVSQAV</sequence>
<dbReference type="Proteomes" id="UP001597545">
    <property type="component" value="Unassembled WGS sequence"/>
</dbReference>
<comment type="subcellular location">
    <subcellularLocation>
        <location evidence="7">Cell membrane</location>
        <topology evidence="7">Peripheral membrane protein</topology>
    </subcellularLocation>
    <subcellularLocation>
        <location evidence="1">Membrane</location>
    </subcellularLocation>
</comment>
<proteinExistence type="inferred from homology"/>
<keyword evidence="4 7" id="KW-0406">Ion transport</keyword>
<keyword evidence="2 7" id="KW-0813">Transport</keyword>
<keyword evidence="3 7" id="KW-0375">Hydrogen ion transport</keyword>
<comment type="function">
    <text evidence="7">This protein is part of the stalk that links CF(0) to CF(1). It either transmits conformational changes from CF(0) to CF(1) or is implicated in proton conduction.</text>
</comment>
<dbReference type="NCBIfam" id="NF004403">
    <property type="entry name" value="PRK05758.2-4"/>
    <property type="match status" value="1"/>
</dbReference>
<evidence type="ECO:0000256" key="1">
    <source>
        <dbReference type="ARBA" id="ARBA00004370"/>
    </source>
</evidence>
<evidence type="ECO:0000313" key="8">
    <source>
        <dbReference type="EMBL" id="MFD2548261.1"/>
    </source>
</evidence>
<dbReference type="InterPro" id="IPR000711">
    <property type="entry name" value="ATPase_OSCP/dsu"/>
</dbReference>
<dbReference type="PANTHER" id="PTHR11910">
    <property type="entry name" value="ATP SYNTHASE DELTA CHAIN"/>
    <property type="match status" value="1"/>
</dbReference>
<comment type="function">
    <text evidence="7">F(1)F(0) ATP synthase produces ATP from ADP in the presence of a proton or sodium gradient. F-type ATPases consist of two structural domains, F(1) containing the extramembraneous catalytic core and F(0) containing the membrane proton channel, linked together by a central stalk and a peripheral stalk. During catalysis, ATP synthesis in the catalytic domain of F(1) is coupled via a rotary mechanism of the central stalk subunits to proton translocation.</text>
</comment>
<evidence type="ECO:0000256" key="5">
    <source>
        <dbReference type="ARBA" id="ARBA00023136"/>
    </source>
</evidence>
<dbReference type="RefSeq" id="WP_380903843.1">
    <property type="nucleotide sequence ID" value="NZ_JBHUEG010000001.1"/>
</dbReference>
<keyword evidence="7" id="KW-0139">CF(1)</keyword>
<keyword evidence="5 7" id="KW-0472">Membrane</keyword>
<keyword evidence="7" id="KW-1003">Cell membrane</keyword>
<evidence type="ECO:0000256" key="2">
    <source>
        <dbReference type="ARBA" id="ARBA00022448"/>
    </source>
</evidence>
<reference evidence="9" key="1">
    <citation type="journal article" date="2019" name="Int. J. Syst. Evol. Microbiol.">
        <title>The Global Catalogue of Microorganisms (GCM) 10K type strain sequencing project: providing services to taxonomists for standard genome sequencing and annotation.</title>
        <authorList>
            <consortium name="The Broad Institute Genomics Platform"/>
            <consortium name="The Broad Institute Genome Sequencing Center for Infectious Disease"/>
            <person name="Wu L."/>
            <person name="Ma J."/>
        </authorList>
    </citation>
    <scope>NUCLEOTIDE SEQUENCE [LARGE SCALE GENOMIC DNA]</scope>
    <source>
        <strain evidence="9">KCTC 42662</strain>
    </source>
</reference>
<evidence type="ECO:0000256" key="7">
    <source>
        <dbReference type="HAMAP-Rule" id="MF_01416"/>
    </source>
</evidence>
<dbReference type="EMBL" id="JBHULR010000004">
    <property type="protein sequence ID" value="MFD2548261.1"/>
    <property type="molecule type" value="Genomic_DNA"/>
</dbReference>
<evidence type="ECO:0000256" key="6">
    <source>
        <dbReference type="ARBA" id="ARBA00023310"/>
    </source>
</evidence>
<dbReference type="Gene3D" id="1.10.520.20">
    <property type="entry name" value="N-terminal domain of the delta subunit of the F1F0-ATP synthase"/>
    <property type="match status" value="1"/>
</dbReference>
<accession>A0ABW5KGZ9</accession>
<dbReference type="PRINTS" id="PR00125">
    <property type="entry name" value="ATPASEDELTA"/>
</dbReference>
<evidence type="ECO:0000256" key="3">
    <source>
        <dbReference type="ARBA" id="ARBA00022781"/>
    </source>
</evidence>
<protein>
    <recommendedName>
        <fullName evidence="7">ATP synthase subunit delta</fullName>
    </recommendedName>
    <alternativeName>
        <fullName evidence="7">ATP synthase F(1) sector subunit delta</fullName>
    </alternativeName>
    <alternativeName>
        <fullName evidence="7">F-type ATPase subunit delta</fullName>
        <shortName evidence="7">F-ATPase subunit delta</shortName>
    </alternativeName>
</protein>
<dbReference type="NCBIfam" id="TIGR01145">
    <property type="entry name" value="ATP_synt_delta"/>
    <property type="match status" value="1"/>
</dbReference>
<gene>
    <name evidence="7" type="primary">atpH</name>
    <name evidence="8" type="ORF">ACFSR5_11470</name>
</gene>
<keyword evidence="9" id="KW-1185">Reference proteome</keyword>
<comment type="similarity">
    <text evidence="7">Belongs to the ATPase delta chain family.</text>
</comment>